<feature type="domain" description="ABC3 transporter permease C-terminal" evidence="8">
    <location>
        <begin position="276"/>
        <end position="401"/>
    </location>
</feature>
<dbReference type="AlphaFoldDB" id="A0AA41R495"/>
<comment type="similarity">
    <text evidence="2">Belongs to the ABC-4 integral membrane protein family. LolC/E subfamily.</text>
</comment>
<evidence type="ECO:0000256" key="2">
    <source>
        <dbReference type="ARBA" id="ARBA00005236"/>
    </source>
</evidence>
<evidence type="ECO:0000256" key="7">
    <source>
        <dbReference type="SAM" id="Phobius"/>
    </source>
</evidence>
<protein>
    <submittedName>
        <fullName evidence="10">ABC transporter permease</fullName>
    </submittedName>
</protein>
<reference evidence="10" key="1">
    <citation type="submission" date="2022-04" db="EMBL/GenBank/DDBJ databases">
        <title>Desulfatitalea alkaliphila sp. nov., a novel anaerobic sulfate-reducing bacterium isolated from terrestrial mud volcano, Taman Peninsula, Russia.</title>
        <authorList>
            <person name="Khomyakova M.A."/>
            <person name="Merkel A.Y."/>
            <person name="Slobodkin A.I."/>
        </authorList>
    </citation>
    <scope>NUCLEOTIDE SEQUENCE</scope>
    <source>
        <strain evidence="10">M08but</strain>
    </source>
</reference>
<proteinExistence type="inferred from homology"/>
<dbReference type="EMBL" id="JALJRB010000007">
    <property type="protein sequence ID" value="MCJ8500516.1"/>
    <property type="molecule type" value="Genomic_DNA"/>
</dbReference>
<feature type="transmembrane region" description="Helical" evidence="7">
    <location>
        <begin position="328"/>
        <end position="350"/>
    </location>
</feature>
<dbReference type="Proteomes" id="UP001165427">
    <property type="component" value="Unassembled WGS sequence"/>
</dbReference>
<evidence type="ECO:0000256" key="3">
    <source>
        <dbReference type="ARBA" id="ARBA00022475"/>
    </source>
</evidence>
<keyword evidence="11" id="KW-1185">Reference proteome</keyword>
<feature type="transmembrane region" description="Helical" evidence="7">
    <location>
        <begin position="370"/>
        <end position="391"/>
    </location>
</feature>
<evidence type="ECO:0000259" key="8">
    <source>
        <dbReference type="Pfam" id="PF02687"/>
    </source>
</evidence>
<dbReference type="GO" id="GO:0044874">
    <property type="term" value="P:lipoprotein localization to outer membrane"/>
    <property type="evidence" value="ECO:0007669"/>
    <property type="project" value="TreeGrafter"/>
</dbReference>
<keyword evidence="4 7" id="KW-0812">Transmembrane</keyword>
<feature type="transmembrane region" description="Helical" evidence="7">
    <location>
        <begin position="20"/>
        <end position="46"/>
    </location>
</feature>
<gene>
    <name evidence="10" type="ORF">MRX98_08025</name>
</gene>
<organism evidence="10 11">
    <name type="scientific">Desulfatitalea alkaliphila</name>
    <dbReference type="NCBI Taxonomy" id="2929485"/>
    <lineage>
        <taxon>Bacteria</taxon>
        <taxon>Pseudomonadati</taxon>
        <taxon>Thermodesulfobacteriota</taxon>
        <taxon>Desulfobacteria</taxon>
        <taxon>Desulfobacterales</taxon>
        <taxon>Desulfosarcinaceae</taxon>
        <taxon>Desulfatitalea</taxon>
    </lineage>
</organism>
<evidence type="ECO:0000259" key="9">
    <source>
        <dbReference type="Pfam" id="PF12704"/>
    </source>
</evidence>
<dbReference type="InterPro" id="IPR051447">
    <property type="entry name" value="Lipoprotein-release_system"/>
</dbReference>
<dbReference type="InterPro" id="IPR025857">
    <property type="entry name" value="MacB_PCD"/>
</dbReference>
<name>A0AA41R495_9BACT</name>
<keyword evidence="6 7" id="KW-0472">Membrane</keyword>
<dbReference type="Pfam" id="PF02687">
    <property type="entry name" value="FtsX"/>
    <property type="match status" value="1"/>
</dbReference>
<evidence type="ECO:0000313" key="11">
    <source>
        <dbReference type="Proteomes" id="UP001165427"/>
    </source>
</evidence>
<evidence type="ECO:0000256" key="4">
    <source>
        <dbReference type="ARBA" id="ARBA00022692"/>
    </source>
</evidence>
<evidence type="ECO:0000256" key="1">
    <source>
        <dbReference type="ARBA" id="ARBA00004651"/>
    </source>
</evidence>
<evidence type="ECO:0000256" key="5">
    <source>
        <dbReference type="ARBA" id="ARBA00022989"/>
    </source>
</evidence>
<feature type="transmembrane region" description="Helical" evidence="7">
    <location>
        <begin position="272"/>
        <end position="297"/>
    </location>
</feature>
<dbReference type="GO" id="GO:0098797">
    <property type="term" value="C:plasma membrane protein complex"/>
    <property type="evidence" value="ECO:0007669"/>
    <property type="project" value="TreeGrafter"/>
</dbReference>
<dbReference type="Pfam" id="PF12704">
    <property type="entry name" value="MacB_PCD"/>
    <property type="match status" value="1"/>
</dbReference>
<evidence type="ECO:0000256" key="6">
    <source>
        <dbReference type="ARBA" id="ARBA00023136"/>
    </source>
</evidence>
<feature type="domain" description="MacB-like periplasmic core" evidence="9">
    <location>
        <begin position="25"/>
        <end position="243"/>
    </location>
</feature>
<dbReference type="InterPro" id="IPR003838">
    <property type="entry name" value="ABC3_permease_C"/>
</dbReference>
<accession>A0AA41R495</accession>
<comment type="subcellular location">
    <subcellularLocation>
        <location evidence="1">Cell membrane</location>
        <topology evidence="1">Multi-pass membrane protein</topology>
    </subcellularLocation>
</comment>
<keyword evidence="3" id="KW-1003">Cell membrane</keyword>
<keyword evidence="5 7" id="KW-1133">Transmembrane helix</keyword>
<sequence length="408" mass="43828">MSFVTFVARRHLKIKNQRKLVRLITLLAALGVGVGVMVLMVVIAVMTGFQAELRNRILGIEAHVTIMRYNDWIGDYPFHLERLQALPEVAGAAPFIVSQGMVRSMDSVAGLVLRGIDPARSDVVVGLGDGGEIRSLLATGEGEGGPPAIVLGAVLAEKLGVVAGDELLLMVAGTQRADARVLPRTQRMKVTALFETGMHQYDGAMGFVNIHRLQSAIGVGDVVTGLEVRLHDPDNAEIATERILAQLGGAFWANHWKQLHRNLFSMLGLQKIMMYVILTLIILVGAFNVVSALIMMVKEKTKDIAILKAMGADNGAIARIFLYKGMTIGAVGIGLGLCAGVVLCLILDRYPFISLPGDVYFLTTLPVRISFVDLAVIALGTFAICVAASLYPARRASAMKPVSGVRYG</sequence>
<evidence type="ECO:0000313" key="10">
    <source>
        <dbReference type="EMBL" id="MCJ8500516.1"/>
    </source>
</evidence>
<comment type="caution">
    <text evidence="10">The sequence shown here is derived from an EMBL/GenBank/DDBJ whole genome shotgun (WGS) entry which is preliminary data.</text>
</comment>
<dbReference type="PANTHER" id="PTHR30489">
    <property type="entry name" value="LIPOPROTEIN-RELEASING SYSTEM TRANSMEMBRANE PROTEIN LOLE"/>
    <property type="match status" value="1"/>
</dbReference>
<dbReference type="PANTHER" id="PTHR30489:SF0">
    <property type="entry name" value="LIPOPROTEIN-RELEASING SYSTEM TRANSMEMBRANE PROTEIN LOLE"/>
    <property type="match status" value="1"/>
</dbReference>
<dbReference type="RefSeq" id="WP_246905121.1">
    <property type="nucleotide sequence ID" value="NZ_JALJRB010000007.1"/>
</dbReference>